<accession>A0AAD9H527</accession>
<dbReference type="InterPro" id="IPR039535">
    <property type="entry name" value="ASST-like"/>
</dbReference>
<dbReference type="InterPro" id="IPR053143">
    <property type="entry name" value="Arylsulfate_ST"/>
</dbReference>
<comment type="caution">
    <text evidence="1">The sequence shown here is derived from an EMBL/GenBank/DDBJ whole genome shotgun (WGS) entry which is preliminary data.</text>
</comment>
<dbReference type="Pfam" id="PF14269">
    <property type="entry name" value="Arylsulfotran_2"/>
    <property type="match status" value="2"/>
</dbReference>
<reference evidence="1" key="1">
    <citation type="submission" date="2021-06" db="EMBL/GenBank/DDBJ databases">
        <title>Comparative genomics, transcriptomics and evolutionary studies reveal genomic signatures of adaptation to plant cell wall in hemibiotrophic fungi.</title>
        <authorList>
            <consortium name="DOE Joint Genome Institute"/>
            <person name="Baroncelli R."/>
            <person name="Diaz J.F."/>
            <person name="Benocci T."/>
            <person name="Peng M."/>
            <person name="Battaglia E."/>
            <person name="Haridas S."/>
            <person name="Andreopoulos W."/>
            <person name="Labutti K."/>
            <person name="Pangilinan J."/>
            <person name="Floch G.L."/>
            <person name="Makela M.R."/>
            <person name="Henrissat B."/>
            <person name="Grigoriev I.V."/>
            <person name="Crouch J.A."/>
            <person name="De Vries R.P."/>
            <person name="Sukno S.A."/>
            <person name="Thon M.R."/>
        </authorList>
    </citation>
    <scope>NUCLEOTIDE SEQUENCE</scope>
    <source>
        <strain evidence="1">MAFF235873</strain>
    </source>
</reference>
<dbReference type="PANTHER" id="PTHR35340:SF6">
    <property type="entry name" value="ASST-DOMAIN-CONTAINING PROTEIN"/>
    <property type="match status" value="1"/>
</dbReference>
<dbReference type="Proteomes" id="UP001232148">
    <property type="component" value="Unassembled WGS sequence"/>
</dbReference>
<evidence type="ECO:0000313" key="2">
    <source>
        <dbReference type="Proteomes" id="UP001232148"/>
    </source>
</evidence>
<protein>
    <recommendedName>
        <fullName evidence="3">Arylsulfotransferase</fullName>
    </recommendedName>
</protein>
<dbReference type="EMBL" id="MU843034">
    <property type="protein sequence ID" value="KAK2022621.1"/>
    <property type="molecule type" value="Genomic_DNA"/>
</dbReference>
<sequence length="476" mass="51149">MLSLLLFASLSWAQSSTSPTQSFLSAPDLHPPDLSVNKSGAALAPGVLFVTTLSDGPVIMTDSGDLVWNGPQGHATNLLNRTGSNVRRGYGQVNILNTNYTQLYTICPNISLMTTTGLSTGCSVDLHESLVTSRGTILCTAVNVTNADLTSVGGPSDGWIYDSMLMEIDIKTNDVLFMWSPLKAGIPINSTKQALSSSGTSQSNPFDWFHMNSVTILNDGYLANSRHTWSSYAVDSKGELQWTLEGSTGGDFALPSAANFVSPPVSRVPSVTVLTRRQSWQHHVRVENVTSGSLVLHMFNDMNASGDLPSNGLDLHLDLDQRNVTILKIYIDPRDKIATTSQGSYDVLGNGNVLLGYGNVDYIKEFGPEGDVRMSISGAASYRAYRAVWDATPVEYAPNTTAVGEEGWVSWNGDTRTTKWLVYAGASNKSLTQVGEVARTGFETKYSLPSGVAWVQVGAFAGDTPLRNSSVVPISN</sequence>
<name>A0AAD9H527_9PEZI</name>
<evidence type="ECO:0008006" key="3">
    <source>
        <dbReference type="Google" id="ProtNLM"/>
    </source>
</evidence>
<proteinExistence type="predicted"/>
<dbReference type="AlphaFoldDB" id="A0AAD9H527"/>
<keyword evidence="2" id="KW-1185">Reference proteome</keyword>
<organism evidence="1 2">
    <name type="scientific">Colletotrichum zoysiae</name>
    <dbReference type="NCBI Taxonomy" id="1216348"/>
    <lineage>
        <taxon>Eukaryota</taxon>
        <taxon>Fungi</taxon>
        <taxon>Dikarya</taxon>
        <taxon>Ascomycota</taxon>
        <taxon>Pezizomycotina</taxon>
        <taxon>Sordariomycetes</taxon>
        <taxon>Hypocreomycetidae</taxon>
        <taxon>Glomerellales</taxon>
        <taxon>Glomerellaceae</taxon>
        <taxon>Colletotrichum</taxon>
        <taxon>Colletotrichum graminicola species complex</taxon>
    </lineage>
</organism>
<gene>
    <name evidence="1" type="ORF">LX32DRAFT_667926</name>
</gene>
<dbReference type="PANTHER" id="PTHR35340">
    <property type="entry name" value="PQQ ENZYME REPEAT PROTEIN-RELATED"/>
    <property type="match status" value="1"/>
</dbReference>
<evidence type="ECO:0000313" key="1">
    <source>
        <dbReference type="EMBL" id="KAK2022621.1"/>
    </source>
</evidence>